<feature type="compositionally biased region" description="Basic and acidic residues" evidence="1">
    <location>
        <begin position="48"/>
        <end position="74"/>
    </location>
</feature>
<feature type="compositionally biased region" description="Low complexity" evidence="1">
    <location>
        <begin position="115"/>
        <end position="132"/>
    </location>
</feature>
<evidence type="ECO:0000313" key="2">
    <source>
        <dbReference type="EMBL" id="CAK0829575.1"/>
    </source>
</evidence>
<protein>
    <recommendedName>
        <fullName evidence="4">C3H1-type domain-containing protein</fullName>
    </recommendedName>
</protein>
<sequence length="567" mass="57547">MHHGAGLLSPSTLLFGDDVFQEPDEKPAWQSGLVELLDSSDDGQTDVPPDHSLETSLHESDEDRRSPATAEMRRGRLGGLTHGPIARSPASAGSAGAPGAPQGAAAWRSLGCDRLPGLGSLLAAGPAGAQPPHDQEGPWAAHRRLPPGLTPQGGGGGGGGSQPPGSAWGPSQGLPGGPAATATARASTPSLLAMVKDGDESGSDGEDDEDGDRSHGGDHAKGACGEQPQPGCFQAASAMAGFGLPGTSVLMPAAGNEELGAWFSKLPSIGSANHFDGTCDRCCFHPKGRCLNGWNCQHCHFDHEKRKRKNKKKGKGRLGLDDSAETLSASADGSLPVTPSDAARNAFGASPLGLASGDFAPQLQQQQQQSACAAPQADPFGAFPAPPAYFASDGGGAWFGQADPLAARPVLSATSALLGTVPSAVGPAAGYGDFVGHAGALPDGVGFSTRMEPTFAEDRDRKDEYIRQLEMENRYLRAYVAQLVGSSPGAVLPPGDHPAAAPEHQQALPSPTPPPPESSAQPLPPSTSSAGAAPASQSLSPAAAPFWPAGQMSVMSAAAPAEDAPEQ</sequence>
<evidence type="ECO:0000313" key="3">
    <source>
        <dbReference type="Proteomes" id="UP001189429"/>
    </source>
</evidence>
<evidence type="ECO:0000256" key="1">
    <source>
        <dbReference type="SAM" id="MobiDB-lite"/>
    </source>
</evidence>
<comment type="caution">
    <text evidence="2">The sequence shown here is derived from an EMBL/GenBank/DDBJ whole genome shotgun (WGS) entry which is preliminary data.</text>
</comment>
<feature type="compositionally biased region" description="Pro residues" evidence="1">
    <location>
        <begin position="510"/>
        <end position="525"/>
    </location>
</feature>
<feature type="compositionally biased region" description="Acidic residues" evidence="1">
    <location>
        <begin position="200"/>
        <end position="211"/>
    </location>
</feature>
<evidence type="ECO:0008006" key="4">
    <source>
        <dbReference type="Google" id="ProtNLM"/>
    </source>
</evidence>
<feature type="compositionally biased region" description="Basic and acidic residues" evidence="1">
    <location>
        <begin position="212"/>
        <end position="221"/>
    </location>
</feature>
<feature type="region of interest" description="Disordered" evidence="1">
    <location>
        <begin position="489"/>
        <end position="544"/>
    </location>
</feature>
<feature type="compositionally biased region" description="Gly residues" evidence="1">
    <location>
        <begin position="151"/>
        <end position="162"/>
    </location>
</feature>
<name>A0ABN9SC71_9DINO</name>
<organism evidence="2 3">
    <name type="scientific">Prorocentrum cordatum</name>
    <dbReference type="NCBI Taxonomy" id="2364126"/>
    <lineage>
        <taxon>Eukaryota</taxon>
        <taxon>Sar</taxon>
        <taxon>Alveolata</taxon>
        <taxon>Dinophyceae</taxon>
        <taxon>Prorocentrales</taxon>
        <taxon>Prorocentraceae</taxon>
        <taxon>Prorocentrum</taxon>
    </lineage>
</organism>
<dbReference type="EMBL" id="CAUYUJ010010513">
    <property type="protein sequence ID" value="CAK0829575.1"/>
    <property type="molecule type" value="Genomic_DNA"/>
</dbReference>
<feature type="region of interest" description="Disordered" evidence="1">
    <location>
        <begin position="305"/>
        <end position="342"/>
    </location>
</feature>
<dbReference type="Proteomes" id="UP001189429">
    <property type="component" value="Unassembled WGS sequence"/>
</dbReference>
<feature type="compositionally biased region" description="Low complexity" evidence="1">
    <location>
        <begin position="526"/>
        <end position="544"/>
    </location>
</feature>
<feature type="compositionally biased region" description="Basic residues" evidence="1">
    <location>
        <begin position="305"/>
        <end position="316"/>
    </location>
</feature>
<feature type="region of interest" description="Disordered" evidence="1">
    <location>
        <begin position="1"/>
        <end position="228"/>
    </location>
</feature>
<feature type="compositionally biased region" description="Low complexity" evidence="1">
    <location>
        <begin position="163"/>
        <end position="193"/>
    </location>
</feature>
<gene>
    <name evidence="2" type="ORF">PCOR1329_LOCUS28472</name>
</gene>
<proteinExistence type="predicted"/>
<keyword evidence="3" id="KW-1185">Reference proteome</keyword>
<reference evidence="2" key="1">
    <citation type="submission" date="2023-10" db="EMBL/GenBank/DDBJ databases">
        <authorList>
            <person name="Chen Y."/>
            <person name="Shah S."/>
            <person name="Dougan E. K."/>
            <person name="Thang M."/>
            <person name="Chan C."/>
        </authorList>
    </citation>
    <scope>NUCLEOTIDE SEQUENCE [LARGE SCALE GENOMIC DNA]</scope>
</reference>
<feature type="compositionally biased region" description="Low complexity" evidence="1">
    <location>
        <begin position="83"/>
        <end position="106"/>
    </location>
</feature>
<accession>A0ABN9SC71</accession>